<gene>
    <name evidence="1" type="ORF">SAMN04489867_2803</name>
</gene>
<dbReference type="STRING" id="443156.SAMN04489867_2803"/>
<dbReference type="InterPro" id="IPR036689">
    <property type="entry name" value="ESAT-6-like_sf"/>
</dbReference>
<dbReference type="OrthoDB" id="5244663at2"/>
<dbReference type="AlphaFoldDB" id="A0A1H0TGE7"/>
<sequence length="89" mass="9767">MAELSMQTGVARAQAGVLDDSAQKIKKAKAEIDDLIGQLKSSWWGEDQKKFETKWNGQYAADLTKAASGLTKAADQIRTEAKQQDQTSH</sequence>
<reference evidence="2" key="1">
    <citation type="submission" date="2016-10" db="EMBL/GenBank/DDBJ databases">
        <authorList>
            <person name="Varghese N."/>
            <person name="Submissions S."/>
        </authorList>
    </citation>
    <scope>NUCLEOTIDE SEQUENCE [LARGE SCALE GENOMIC DNA]</scope>
    <source>
        <strain evidence="2">DSM 22329</strain>
    </source>
</reference>
<evidence type="ECO:0000313" key="1">
    <source>
        <dbReference type="EMBL" id="SDP53069.1"/>
    </source>
</evidence>
<evidence type="ECO:0008006" key="3">
    <source>
        <dbReference type="Google" id="ProtNLM"/>
    </source>
</evidence>
<name>A0A1H0TGE7_9MICO</name>
<accession>A0A1H0TGE7</accession>
<dbReference type="SUPFAM" id="SSF140453">
    <property type="entry name" value="EsxAB dimer-like"/>
    <property type="match status" value="1"/>
</dbReference>
<dbReference type="Gene3D" id="1.10.287.1060">
    <property type="entry name" value="ESAT-6-like"/>
    <property type="match status" value="1"/>
</dbReference>
<dbReference type="RefSeq" id="WP_091786653.1">
    <property type="nucleotide sequence ID" value="NZ_LT629711.1"/>
</dbReference>
<keyword evidence="2" id="KW-1185">Reference proteome</keyword>
<organism evidence="1 2">
    <name type="scientific">Pedococcus dokdonensis</name>
    <dbReference type="NCBI Taxonomy" id="443156"/>
    <lineage>
        <taxon>Bacteria</taxon>
        <taxon>Bacillati</taxon>
        <taxon>Actinomycetota</taxon>
        <taxon>Actinomycetes</taxon>
        <taxon>Micrococcales</taxon>
        <taxon>Intrasporangiaceae</taxon>
        <taxon>Pedococcus</taxon>
    </lineage>
</organism>
<dbReference type="Proteomes" id="UP000199077">
    <property type="component" value="Chromosome I"/>
</dbReference>
<evidence type="ECO:0000313" key="2">
    <source>
        <dbReference type="Proteomes" id="UP000199077"/>
    </source>
</evidence>
<protein>
    <recommendedName>
        <fullName evidence="3">WXG100 family type VII secretion target</fullName>
    </recommendedName>
</protein>
<proteinExistence type="predicted"/>
<dbReference type="EMBL" id="LT629711">
    <property type="protein sequence ID" value="SDP53069.1"/>
    <property type="molecule type" value="Genomic_DNA"/>
</dbReference>